<keyword evidence="11 21" id="KW-0067">ATP-binding</keyword>
<keyword evidence="10 21" id="KW-0547">Nucleotide-binding</keyword>
<evidence type="ECO:0000256" key="7">
    <source>
        <dbReference type="ARBA" id="ARBA00019357"/>
    </source>
</evidence>
<evidence type="ECO:0000256" key="19">
    <source>
        <dbReference type="ARBA" id="ARBA00049035"/>
    </source>
</evidence>
<evidence type="ECO:0000256" key="13">
    <source>
        <dbReference type="ARBA" id="ARBA00022909"/>
    </source>
</evidence>
<evidence type="ECO:0000256" key="15">
    <source>
        <dbReference type="ARBA" id="ARBA00030592"/>
    </source>
</evidence>
<evidence type="ECO:0000256" key="5">
    <source>
        <dbReference type="ARBA" id="ARBA00013023"/>
    </source>
</evidence>
<dbReference type="PANTHER" id="PTHR11136">
    <property type="entry name" value="FOLYLPOLYGLUTAMATE SYNTHASE-RELATED"/>
    <property type="match status" value="1"/>
</dbReference>
<keyword evidence="12" id="KW-0460">Magnesium</keyword>
<evidence type="ECO:0000256" key="9">
    <source>
        <dbReference type="ARBA" id="ARBA00022723"/>
    </source>
</evidence>
<reference evidence="25" key="1">
    <citation type="submission" date="2023-07" db="EMBL/GenBank/DDBJ databases">
        <title>Chryseobacterium sp. strain PBS4-4 Genome sequencing and assembly.</title>
        <authorList>
            <person name="Jung Y."/>
        </authorList>
    </citation>
    <scope>NUCLEOTIDE SEQUENCE [LARGE SCALE GENOMIC DNA]</scope>
    <source>
        <strain evidence="25">PBS4-4</strain>
    </source>
</reference>
<evidence type="ECO:0000259" key="22">
    <source>
        <dbReference type="Pfam" id="PF02875"/>
    </source>
</evidence>
<comment type="catalytic activity">
    <reaction evidence="19">
        <text>(6R)-5,10-methylenetetrahydrofolyl-(gamma-L-Glu)(n) + L-glutamate + ATP = (6R)-5,10-methylenetetrahydrofolyl-(gamma-L-Glu)(n+1) + ADP + phosphate + H(+)</text>
        <dbReference type="Rhea" id="RHEA:51912"/>
        <dbReference type="Rhea" id="RHEA-COMP:13257"/>
        <dbReference type="Rhea" id="RHEA-COMP:13258"/>
        <dbReference type="ChEBI" id="CHEBI:15378"/>
        <dbReference type="ChEBI" id="CHEBI:29985"/>
        <dbReference type="ChEBI" id="CHEBI:30616"/>
        <dbReference type="ChEBI" id="CHEBI:43474"/>
        <dbReference type="ChEBI" id="CHEBI:136572"/>
        <dbReference type="ChEBI" id="CHEBI:456216"/>
        <dbReference type="EC" id="6.3.2.17"/>
    </reaction>
</comment>
<evidence type="ECO:0000256" key="6">
    <source>
        <dbReference type="ARBA" id="ARBA00013025"/>
    </source>
</evidence>
<dbReference type="InterPro" id="IPR001645">
    <property type="entry name" value="Folylpolyglutamate_synth"/>
</dbReference>
<organism evidence="24 25">
    <name type="scientific">Chryseobacterium edaphi</name>
    <dbReference type="NCBI Taxonomy" id="2976532"/>
    <lineage>
        <taxon>Bacteria</taxon>
        <taxon>Pseudomonadati</taxon>
        <taxon>Bacteroidota</taxon>
        <taxon>Flavobacteriia</taxon>
        <taxon>Flavobacteriales</taxon>
        <taxon>Weeksellaceae</taxon>
        <taxon>Chryseobacterium group</taxon>
        <taxon>Chryseobacterium</taxon>
    </lineage>
</organism>
<dbReference type="InterPro" id="IPR036565">
    <property type="entry name" value="Mur-like_cat_sf"/>
</dbReference>
<feature type="domain" description="Mur ligase central" evidence="23">
    <location>
        <begin position="54"/>
        <end position="225"/>
    </location>
</feature>
<comment type="pathway">
    <text evidence="2">Cofactor biosynthesis; tetrahydrofolate biosynthesis; 7,8-dihydrofolate from 2-amino-4-hydroxy-6-hydroxymethyl-7,8-dihydropteridine diphosphate and 4-aminobenzoate: step 2/2.</text>
</comment>
<keyword evidence="9" id="KW-0479">Metal-binding</keyword>
<evidence type="ECO:0000313" key="25">
    <source>
        <dbReference type="Proteomes" id="UP001208649"/>
    </source>
</evidence>
<comment type="catalytic activity">
    <reaction evidence="17">
        <text>(6S)-5,6,7,8-tetrahydrofolyl-(gamma-L-Glu)(n) + L-glutamate + ATP = (6S)-5,6,7,8-tetrahydrofolyl-(gamma-L-Glu)(n+1) + ADP + phosphate + H(+)</text>
        <dbReference type="Rhea" id="RHEA:10580"/>
        <dbReference type="Rhea" id="RHEA-COMP:14738"/>
        <dbReference type="Rhea" id="RHEA-COMP:14740"/>
        <dbReference type="ChEBI" id="CHEBI:15378"/>
        <dbReference type="ChEBI" id="CHEBI:29985"/>
        <dbReference type="ChEBI" id="CHEBI:30616"/>
        <dbReference type="ChEBI" id="CHEBI:43474"/>
        <dbReference type="ChEBI" id="CHEBI:141005"/>
        <dbReference type="ChEBI" id="CHEBI:456216"/>
        <dbReference type="EC" id="6.3.2.17"/>
    </reaction>
</comment>
<gene>
    <name evidence="24" type="ORF">NZ698_10270</name>
</gene>
<dbReference type="Proteomes" id="UP001208649">
    <property type="component" value="Unassembled WGS sequence"/>
</dbReference>
<comment type="pathway">
    <text evidence="3">Cofactor biosynthesis; tetrahydrofolylpolyglutamate biosynthesis.</text>
</comment>
<dbReference type="Pfam" id="PF02875">
    <property type="entry name" value="Mur_ligase_C"/>
    <property type="match status" value="1"/>
</dbReference>
<evidence type="ECO:0000256" key="20">
    <source>
        <dbReference type="ARBA" id="ARBA00049161"/>
    </source>
</evidence>
<dbReference type="SUPFAM" id="SSF53244">
    <property type="entry name" value="MurD-like peptide ligases, peptide-binding domain"/>
    <property type="match status" value="1"/>
</dbReference>
<dbReference type="InterPro" id="IPR018109">
    <property type="entry name" value="Folylpolyglutamate_synth_CS"/>
</dbReference>
<keyword evidence="13" id="KW-0289">Folate biosynthesis</keyword>
<proteinExistence type="inferred from homology"/>
<evidence type="ECO:0000256" key="12">
    <source>
        <dbReference type="ARBA" id="ARBA00022842"/>
    </source>
</evidence>
<evidence type="ECO:0000256" key="3">
    <source>
        <dbReference type="ARBA" id="ARBA00005150"/>
    </source>
</evidence>
<dbReference type="Pfam" id="PF08245">
    <property type="entry name" value="Mur_ligase_M"/>
    <property type="match status" value="1"/>
</dbReference>
<comment type="function">
    <text evidence="1">Functions in two distinct reactions of the de novo folate biosynthetic pathway. Catalyzes the addition of a glutamate residue to dihydropteroate (7,8-dihydropteroate or H2Pte) to form dihydrofolate (7,8-dihydrofolate monoglutamate or H2Pte-Glu). Also catalyzes successive additions of L-glutamate to tetrahydrofolate or 10-formyltetrahydrofolate or 5,10-methylenetetrahydrofolate, leading to folylpolyglutamate derivatives.</text>
</comment>
<dbReference type="NCBIfam" id="TIGR01499">
    <property type="entry name" value="folC"/>
    <property type="match status" value="1"/>
</dbReference>
<dbReference type="PROSITE" id="PS01011">
    <property type="entry name" value="FOLYLPOLYGLU_SYNT_1"/>
    <property type="match status" value="1"/>
</dbReference>
<dbReference type="InterPro" id="IPR004101">
    <property type="entry name" value="Mur_ligase_C"/>
</dbReference>
<dbReference type="InterPro" id="IPR013221">
    <property type="entry name" value="Mur_ligase_cen"/>
</dbReference>
<evidence type="ECO:0000313" key="24">
    <source>
        <dbReference type="EMBL" id="MCU7617581.1"/>
    </source>
</evidence>
<keyword evidence="8 21" id="KW-0436">Ligase</keyword>
<dbReference type="EC" id="6.3.2.17" evidence="6"/>
<evidence type="ECO:0000256" key="8">
    <source>
        <dbReference type="ARBA" id="ARBA00022598"/>
    </source>
</evidence>
<dbReference type="PIRSF" id="PIRSF001563">
    <property type="entry name" value="Folylpolyglu_synth"/>
    <property type="match status" value="1"/>
</dbReference>
<evidence type="ECO:0000256" key="11">
    <source>
        <dbReference type="ARBA" id="ARBA00022840"/>
    </source>
</evidence>
<dbReference type="SUPFAM" id="SSF53623">
    <property type="entry name" value="MurD-like peptide ligases, catalytic domain"/>
    <property type="match status" value="1"/>
</dbReference>
<evidence type="ECO:0000256" key="4">
    <source>
        <dbReference type="ARBA" id="ARBA00008276"/>
    </source>
</evidence>
<dbReference type="PANTHER" id="PTHR11136:SF0">
    <property type="entry name" value="DIHYDROFOLATE SYNTHETASE-RELATED"/>
    <property type="match status" value="1"/>
</dbReference>
<evidence type="ECO:0000256" key="1">
    <source>
        <dbReference type="ARBA" id="ARBA00002714"/>
    </source>
</evidence>
<evidence type="ECO:0000256" key="2">
    <source>
        <dbReference type="ARBA" id="ARBA00004799"/>
    </source>
</evidence>
<evidence type="ECO:0000256" key="14">
    <source>
        <dbReference type="ARBA" id="ARBA00030048"/>
    </source>
</evidence>
<protein>
    <recommendedName>
        <fullName evidence="7">Dihydrofolate synthase/folylpolyglutamate synthase</fullName>
        <ecNumber evidence="5">6.3.2.12</ecNumber>
        <ecNumber evidence="6">6.3.2.17</ecNumber>
    </recommendedName>
    <alternativeName>
        <fullName evidence="16">Folylpoly-gamma-glutamate synthetase-dihydrofolate synthetase</fullName>
    </alternativeName>
    <alternativeName>
        <fullName evidence="14">Folylpolyglutamate synthetase</fullName>
    </alternativeName>
    <alternativeName>
        <fullName evidence="15">Tetrahydrofolylpolyglutamate synthase</fullName>
    </alternativeName>
</protein>
<comment type="catalytic activity">
    <reaction evidence="18">
        <text>10-formyltetrahydrofolyl-(gamma-L-Glu)(n) + L-glutamate + ATP = 10-formyltetrahydrofolyl-(gamma-L-Glu)(n+1) + ADP + phosphate + H(+)</text>
        <dbReference type="Rhea" id="RHEA:51904"/>
        <dbReference type="Rhea" id="RHEA-COMP:13088"/>
        <dbReference type="Rhea" id="RHEA-COMP:14300"/>
        <dbReference type="ChEBI" id="CHEBI:15378"/>
        <dbReference type="ChEBI" id="CHEBI:29985"/>
        <dbReference type="ChEBI" id="CHEBI:30616"/>
        <dbReference type="ChEBI" id="CHEBI:43474"/>
        <dbReference type="ChEBI" id="CHEBI:134413"/>
        <dbReference type="ChEBI" id="CHEBI:456216"/>
        <dbReference type="EC" id="6.3.2.17"/>
    </reaction>
</comment>
<dbReference type="EC" id="6.3.2.12" evidence="5"/>
<dbReference type="InterPro" id="IPR036615">
    <property type="entry name" value="Mur_ligase_C_dom_sf"/>
</dbReference>
<evidence type="ECO:0000256" key="21">
    <source>
        <dbReference type="PIRNR" id="PIRNR001563"/>
    </source>
</evidence>
<feature type="domain" description="Mur ligase C-terminal" evidence="22">
    <location>
        <begin position="288"/>
        <end position="398"/>
    </location>
</feature>
<keyword evidence="25" id="KW-1185">Reference proteome</keyword>
<name>A0ABT2W5X5_9FLAO</name>
<dbReference type="RefSeq" id="WP_263003019.1">
    <property type="nucleotide sequence ID" value="NZ_JAOTEM010000002.1"/>
</dbReference>
<dbReference type="PROSITE" id="PS01012">
    <property type="entry name" value="FOLYLPOLYGLU_SYNT_2"/>
    <property type="match status" value="1"/>
</dbReference>
<dbReference type="Gene3D" id="3.90.190.20">
    <property type="entry name" value="Mur ligase, C-terminal domain"/>
    <property type="match status" value="1"/>
</dbReference>
<comment type="caution">
    <text evidence="24">The sequence shown here is derived from an EMBL/GenBank/DDBJ whole genome shotgun (WGS) entry which is preliminary data.</text>
</comment>
<evidence type="ECO:0000256" key="18">
    <source>
        <dbReference type="ARBA" id="ARBA00047808"/>
    </source>
</evidence>
<dbReference type="Gene3D" id="3.40.1190.10">
    <property type="entry name" value="Mur-like, catalytic domain"/>
    <property type="match status" value="1"/>
</dbReference>
<sequence>MTNHEYQEAVDWLFVQAPNYQIDGEKAYKPGLENITRLCDFFGNPQEKIKCIHIGGTNGKGSTSNMLASVLQEAGYKTGLYNSPHLIDFTERIKINGENCDKEFVFQFIKKLKTLPEDILPSFFEFTTIMAFEYFYQKKVDFAIIEVGLGGRLDSTNIIKPLISAITNVQLDHQNILGNTIEEIAFEKAGIIKNNVPIISGDENEVVKNIIKLKAEKENTAFIDATQIQSDLKSDLKGNYQAKNIRVVVALVEELKKLNLKISDENLEQGLLSVHKNTGFIGRWFEFSQNPLTICDTAHNQAGLEHVFSQLNSIPKHKHIVLGFVNDKKIDDVMALLPENSKFYFAKPSINRGRNPEEYEDLLLKEKIIYKIFDSVQEAYVSAKQQATDEDLIFIGGSNFVVGEFLEKNLTDKE</sequence>
<evidence type="ECO:0000259" key="23">
    <source>
        <dbReference type="Pfam" id="PF08245"/>
    </source>
</evidence>
<dbReference type="EMBL" id="JAOTEM010000002">
    <property type="protein sequence ID" value="MCU7617581.1"/>
    <property type="molecule type" value="Genomic_DNA"/>
</dbReference>
<evidence type="ECO:0000256" key="10">
    <source>
        <dbReference type="ARBA" id="ARBA00022741"/>
    </source>
</evidence>
<comment type="catalytic activity">
    <reaction evidence="20">
        <text>7,8-dihydropteroate + L-glutamate + ATP = 7,8-dihydrofolate + ADP + phosphate + H(+)</text>
        <dbReference type="Rhea" id="RHEA:23584"/>
        <dbReference type="ChEBI" id="CHEBI:15378"/>
        <dbReference type="ChEBI" id="CHEBI:17839"/>
        <dbReference type="ChEBI" id="CHEBI:29985"/>
        <dbReference type="ChEBI" id="CHEBI:30616"/>
        <dbReference type="ChEBI" id="CHEBI:43474"/>
        <dbReference type="ChEBI" id="CHEBI:57451"/>
        <dbReference type="ChEBI" id="CHEBI:456216"/>
        <dbReference type="EC" id="6.3.2.12"/>
    </reaction>
</comment>
<comment type="similarity">
    <text evidence="4 21">Belongs to the folylpolyglutamate synthase family.</text>
</comment>
<evidence type="ECO:0000256" key="17">
    <source>
        <dbReference type="ARBA" id="ARBA00047493"/>
    </source>
</evidence>
<accession>A0ABT2W5X5</accession>
<evidence type="ECO:0000256" key="16">
    <source>
        <dbReference type="ARBA" id="ARBA00032510"/>
    </source>
</evidence>